<dbReference type="EMBL" id="GBEZ01012774">
    <property type="protein sequence ID" value="JAC73147.1"/>
    <property type="molecule type" value="Transcribed_RNA"/>
</dbReference>
<accession>A0A061QVA0</accession>
<organism evidence="1">
    <name type="scientific">Tetraselmis sp. GSL018</name>
    <dbReference type="NCBI Taxonomy" id="582737"/>
    <lineage>
        <taxon>Eukaryota</taxon>
        <taxon>Viridiplantae</taxon>
        <taxon>Chlorophyta</taxon>
        <taxon>core chlorophytes</taxon>
        <taxon>Chlorodendrophyceae</taxon>
        <taxon>Chlorodendrales</taxon>
        <taxon>Chlorodendraceae</taxon>
        <taxon>Tetraselmis</taxon>
    </lineage>
</organism>
<dbReference type="AlphaFoldDB" id="A0A061QVA0"/>
<evidence type="ECO:0000313" key="1">
    <source>
        <dbReference type="EMBL" id="JAC64577.1"/>
    </source>
</evidence>
<name>A0A061QVA0_9CHLO</name>
<sequence>AYSTRCACSSYRAHDTRWLMCRHRGWRCERWRMASVPGSGASSAARRQQMQGPSLIPAAASARWVAATQSEGLPI</sequence>
<protein>
    <submittedName>
        <fullName evidence="1">Uncharacterized protein</fullName>
    </submittedName>
</protein>
<dbReference type="EMBL" id="GBEZ01022253">
    <property type="protein sequence ID" value="JAC64577.1"/>
    <property type="molecule type" value="Transcribed_RNA"/>
</dbReference>
<reference evidence="1" key="1">
    <citation type="submission" date="2014-05" db="EMBL/GenBank/DDBJ databases">
        <title>The transcriptome of the halophilic microalga Tetraselmis sp. GSL018 isolated from the Great Salt Lake, Utah.</title>
        <authorList>
            <person name="Jinkerson R.E."/>
            <person name="D'Adamo S."/>
            <person name="Posewitz M.C."/>
        </authorList>
    </citation>
    <scope>NUCLEOTIDE SEQUENCE</scope>
    <source>
        <strain evidence="1">GSL018</strain>
    </source>
</reference>
<evidence type="ECO:0000313" key="2">
    <source>
        <dbReference type="EMBL" id="JAC73147.1"/>
    </source>
</evidence>
<proteinExistence type="predicted"/>
<feature type="non-terminal residue" evidence="1">
    <location>
        <position position="1"/>
    </location>
</feature>
<gene>
    <name evidence="1" type="ORF">TSPGSL018_18006</name>
    <name evidence="2" type="ORF">TSPGSL018_29616</name>
</gene>